<dbReference type="KEGG" id="kmn:HW532_17415"/>
<accession>A0A7S8C6J6</accession>
<proteinExistence type="predicted"/>
<reference evidence="1 2" key="1">
    <citation type="submission" date="2020-06" db="EMBL/GenBank/DDBJ databases">
        <title>Genome sequence of 2 isolates from Red Sea Mangroves.</title>
        <authorList>
            <person name="Sefrji F."/>
            <person name="Michoud G."/>
            <person name="Merlino G."/>
            <person name="Daffonchio D."/>
        </authorList>
    </citation>
    <scope>NUCLEOTIDE SEQUENCE [LARGE SCALE GENOMIC DNA]</scope>
    <source>
        <strain evidence="1 2">R1DC25</strain>
    </source>
</reference>
<name>A0A7S8C6J6_9HYPH</name>
<dbReference type="RefSeq" id="WP_213161687.1">
    <property type="nucleotide sequence ID" value="NZ_CP058214.1"/>
</dbReference>
<evidence type="ECO:0000313" key="1">
    <source>
        <dbReference type="EMBL" id="QPC44320.1"/>
    </source>
</evidence>
<dbReference type="Proteomes" id="UP000593594">
    <property type="component" value="Chromosome"/>
</dbReference>
<dbReference type="Pfam" id="PF06188">
    <property type="entry name" value="HrpE"/>
    <property type="match status" value="1"/>
</dbReference>
<protein>
    <submittedName>
        <fullName evidence="1">Uncharacterized protein</fullName>
    </submittedName>
</protein>
<dbReference type="InterPro" id="IPR009335">
    <property type="entry name" value="T3SS_HrpE/ATPase_suE"/>
</dbReference>
<keyword evidence="2" id="KW-1185">Reference proteome</keyword>
<dbReference type="EMBL" id="CP058214">
    <property type="protein sequence ID" value="QPC44320.1"/>
    <property type="molecule type" value="Genomic_DNA"/>
</dbReference>
<dbReference type="AlphaFoldDB" id="A0A7S8C6J6"/>
<organism evidence="1 2">
    <name type="scientific">Kaustia mangrovi</name>
    <dbReference type="NCBI Taxonomy" id="2593653"/>
    <lineage>
        <taxon>Bacteria</taxon>
        <taxon>Pseudomonadati</taxon>
        <taxon>Pseudomonadota</taxon>
        <taxon>Alphaproteobacteria</taxon>
        <taxon>Hyphomicrobiales</taxon>
        <taxon>Parvibaculaceae</taxon>
        <taxon>Kaustia</taxon>
    </lineage>
</organism>
<evidence type="ECO:0000313" key="2">
    <source>
        <dbReference type="Proteomes" id="UP000593594"/>
    </source>
</evidence>
<sequence length="219" mass="23778">MLRLSTAAASRPDVFPADGILKADRLARLKDAESIEKTARREAARCLRRAREEARAIRRKARETGHAEGLARFSEAIARVGEARTRLEGELDTLLRQALHGVLGRMPAEDWLSAVLDDVLHELHGEEEIVIMAHPASMRALSAALAALKRRNRDLVAIRPEPNPQMAGDDCLVYAGLDVIDVSLPVVVEEMIAALKAIPAGAGGENDDRSDDASTQAQV</sequence>
<gene>
    <name evidence="1" type="ORF">HW532_17415</name>
</gene>